<protein>
    <recommendedName>
        <fullName evidence="4">Tetratricopeptide repeat protein</fullName>
    </recommendedName>
</protein>
<gene>
    <name evidence="2" type="ORF">DFR68_102394</name>
</gene>
<proteinExistence type="predicted"/>
<evidence type="ECO:0000256" key="1">
    <source>
        <dbReference type="SAM" id="MobiDB-lite"/>
    </source>
</evidence>
<evidence type="ECO:0000313" key="3">
    <source>
        <dbReference type="Proteomes" id="UP000255355"/>
    </source>
</evidence>
<evidence type="ECO:0008006" key="4">
    <source>
        <dbReference type="Google" id="ProtNLM"/>
    </source>
</evidence>
<dbReference type="Gene3D" id="1.25.40.10">
    <property type="entry name" value="Tetratricopeptide repeat domain"/>
    <property type="match status" value="1"/>
</dbReference>
<keyword evidence="3" id="KW-1185">Reference proteome</keyword>
<evidence type="ECO:0000313" key="2">
    <source>
        <dbReference type="EMBL" id="RDI54270.1"/>
    </source>
</evidence>
<organism evidence="2 3">
    <name type="scientific">Nocardia mexicana</name>
    <dbReference type="NCBI Taxonomy" id="279262"/>
    <lineage>
        <taxon>Bacteria</taxon>
        <taxon>Bacillati</taxon>
        <taxon>Actinomycetota</taxon>
        <taxon>Actinomycetes</taxon>
        <taxon>Mycobacteriales</taxon>
        <taxon>Nocardiaceae</taxon>
        <taxon>Nocardia</taxon>
    </lineage>
</organism>
<dbReference type="OrthoDB" id="4570601at2"/>
<dbReference type="InterPro" id="IPR011990">
    <property type="entry name" value="TPR-like_helical_dom_sf"/>
</dbReference>
<comment type="caution">
    <text evidence="2">The sequence shown here is derived from an EMBL/GenBank/DDBJ whole genome shotgun (WGS) entry which is preliminary data.</text>
</comment>
<dbReference type="SUPFAM" id="SSF48452">
    <property type="entry name" value="TPR-like"/>
    <property type="match status" value="1"/>
</dbReference>
<reference evidence="2 3" key="1">
    <citation type="submission" date="2018-07" db="EMBL/GenBank/DDBJ databases">
        <title>Genomic Encyclopedia of Type Strains, Phase IV (KMG-IV): sequencing the most valuable type-strain genomes for metagenomic binning, comparative biology and taxonomic classification.</title>
        <authorList>
            <person name="Goeker M."/>
        </authorList>
    </citation>
    <scope>NUCLEOTIDE SEQUENCE [LARGE SCALE GENOMIC DNA]</scope>
    <source>
        <strain evidence="2 3">DSM 44952</strain>
    </source>
</reference>
<feature type="compositionally biased region" description="Basic and acidic residues" evidence="1">
    <location>
        <begin position="1"/>
        <end position="14"/>
    </location>
</feature>
<name>A0A370HBW7_9NOCA</name>
<accession>A0A370HBW7</accession>
<dbReference type="Proteomes" id="UP000255355">
    <property type="component" value="Unassembled WGS sequence"/>
</dbReference>
<dbReference type="EMBL" id="QQAZ01000002">
    <property type="protein sequence ID" value="RDI54270.1"/>
    <property type="molecule type" value="Genomic_DNA"/>
</dbReference>
<dbReference type="STRING" id="1210089.GCA_001613165_03656"/>
<feature type="region of interest" description="Disordered" evidence="1">
    <location>
        <begin position="1"/>
        <end position="22"/>
    </location>
</feature>
<dbReference type="AlphaFoldDB" id="A0A370HBW7"/>
<dbReference type="RefSeq" id="WP_068020969.1">
    <property type="nucleotide sequence ID" value="NZ_QQAZ01000002.1"/>
</dbReference>
<sequence length="219" mass="23258">MPSRPRDAAHRPADPQRIAAAPGEDPCAEIAALLEFATSRLSTDPASAESALRRAAVLAPAALPVEQLARLHSLIVTAVAAQPGRDLDLAAAAVRAADSWHGLSVADAAHHTLVAARTHYRAGRHREAAALYRRALAHPDIPYPAPEIAILHEQFGECLLAMHRYRAAAREFTAGARLVADDPESRELCADLLGSAAAARASAGLRRVIVALARRARTR</sequence>